<sequence length="216" mass="23660">MKDRAEKKFKVLCLHGYGCSGAYLKMRLQVWPSNVLESMDFVFIDAPFPTHSKPFPAFSWFSDSPELTDAIGPFCTSDRTFNESMSLIEETMVKFGPFDGVLGFSQGAYIAAALPGMQAQGMVLSKVEAIKFVVVISGGKLGGFKFPAPTLAKNAFSSPIEIPSLHCFGENDSFAKLPAIELLGSFVDPFVIFHSGGHEVPKLDERRVEGDDKFSQ</sequence>
<protein>
    <submittedName>
        <fullName evidence="2">Dihydrofolate reductase-like</fullName>
    </submittedName>
</protein>
<dbReference type="PANTHER" id="PTHR22778:SF52">
    <property type="entry name" value="SERINE HYDROLASE FSH DOMAIN-CONTAINING PROTEIN"/>
    <property type="match status" value="1"/>
</dbReference>
<organism evidence="2 3">
    <name type="scientific">Heracleum sosnowskyi</name>
    <dbReference type="NCBI Taxonomy" id="360622"/>
    <lineage>
        <taxon>Eukaryota</taxon>
        <taxon>Viridiplantae</taxon>
        <taxon>Streptophyta</taxon>
        <taxon>Embryophyta</taxon>
        <taxon>Tracheophyta</taxon>
        <taxon>Spermatophyta</taxon>
        <taxon>Magnoliopsida</taxon>
        <taxon>eudicotyledons</taxon>
        <taxon>Gunneridae</taxon>
        <taxon>Pentapetalae</taxon>
        <taxon>asterids</taxon>
        <taxon>campanulids</taxon>
        <taxon>Apiales</taxon>
        <taxon>Apiaceae</taxon>
        <taxon>Apioideae</taxon>
        <taxon>apioid superclade</taxon>
        <taxon>Tordylieae</taxon>
        <taxon>Tordyliinae</taxon>
        <taxon>Heracleum</taxon>
    </lineage>
</organism>
<dbReference type="InterPro" id="IPR029058">
    <property type="entry name" value="AB_hydrolase_fold"/>
</dbReference>
<name>A0AAD8N185_9APIA</name>
<gene>
    <name evidence="2" type="ORF">POM88_011053</name>
</gene>
<evidence type="ECO:0000259" key="1">
    <source>
        <dbReference type="Pfam" id="PF03959"/>
    </source>
</evidence>
<dbReference type="Proteomes" id="UP001237642">
    <property type="component" value="Unassembled WGS sequence"/>
</dbReference>
<evidence type="ECO:0000313" key="2">
    <source>
        <dbReference type="EMBL" id="KAK1391997.1"/>
    </source>
</evidence>
<dbReference type="Pfam" id="PF03959">
    <property type="entry name" value="FSH1"/>
    <property type="match status" value="1"/>
</dbReference>
<reference evidence="2" key="1">
    <citation type="submission" date="2023-02" db="EMBL/GenBank/DDBJ databases">
        <title>Genome of toxic invasive species Heracleum sosnowskyi carries increased number of genes despite the absence of recent whole-genome duplications.</title>
        <authorList>
            <person name="Schelkunov M."/>
            <person name="Shtratnikova V."/>
            <person name="Makarenko M."/>
            <person name="Klepikova A."/>
            <person name="Omelchenko D."/>
            <person name="Novikova G."/>
            <person name="Obukhova E."/>
            <person name="Bogdanov V."/>
            <person name="Penin A."/>
            <person name="Logacheva M."/>
        </authorList>
    </citation>
    <scope>NUCLEOTIDE SEQUENCE</scope>
    <source>
        <strain evidence="2">Hsosn_3</strain>
        <tissue evidence="2">Leaf</tissue>
    </source>
</reference>
<comment type="caution">
    <text evidence="2">The sequence shown here is derived from an EMBL/GenBank/DDBJ whole genome shotgun (WGS) entry which is preliminary data.</text>
</comment>
<evidence type="ECO:0000313" key="3">
    <source>
        <dbReference type="Proteomes" id="UP001237642"/>
    </source>
</evidence>
<dbReference type="InterPro" id="IPR005645">
    <property type="entry name" value="FSH-like_dom"/>
</dbReference>
<dbReference type="AlphaFoldDB" id="A0AAD8N185"/>
<dbReference type="EMBL" id="JAUIZM010000003">
    <property type="protein sequence ID" value="KAK1391997.1"/>
    <property type="molecule type" value="Genomic_DNA"/>
</dbReference>
<reference evidence="2" key="2">
    <citation type="submission" date="2023-05" db="EMBL/GenBank/DDBJ databases">
        <authorList>
            <person name="Schelkunov M.I."/>
        </authorList>
    </citation>
    <scope>NUCLEOTIDE SEQUENCE</scope>
    <source>
        <strain evidence="2">Hsosn_3</strain>
        <tissue evidence="2">Leaf</tissue>
    </source>
</reference>
<dbReference type="Gene3D" id="3.40.50.1820">
    <property type="entry name" value="alpha/beta hydrolase"/>
    <property type="match status" value="1"/>
</dbReference>
<accession>A0AAD8N185</accession>
<feature type="domain" description="Serine hydrolase" evidence="1">
    <location>
        <begin position="7"/>
        <end position="206"/>
    </location>
</feature>
<proteinExistence type="predicted"/>
<dbReference type="SUPFAM" id="SSF53474">
    <property type="entry name" value="alpha/beta-Hydrolases"/>
    <property type="match status" value="1"/>
</dbReference>
<dbReference type="PANTHER" id="PTHR22778">
    <property type="entry name" value="OVARIAN CANCER GENE-2 PROTEIN-RELATED"/>
    <property type="match status" value="1"/>
</dbReference>
<keyword evidence="3" id="KW-1185">Reference proteome</keyword>